<feature type="domain" description="SGNH hydrolase-type esterase" evidence="3">
    <location>
        <begin position="46"/>
        <end position="223"/>
    </location>
</feature>
<proteinExistence type="predicted"/>
<dbReference type="PANTHER" id="PTHR30383">
    <property type="entry name" value="THIOESTERASE 1/PROTEASE 1/LYSOPHOSPHOLIPASE L1"/>
    <property type="match status" value="1"/>
</dbReference>
<protein>
    <recommendedName>
        <fullName evidence="3">SGNH hydrolase-type esterase domain-containing protein</fullName>
    </recommendedName>
</protein>
<dbReference type="SUPFAM" id="SSF69318">
    <property type="entry name" value="Integrin alpha N-terminal domain"/>
    <property type="match status" value="1"/>
</dbReference>
<organism evidence="4 5">
    <name type="scientific">Streptomyces venezuelae</name>
    <dbReference type="NCBI Taxonomy" id="54571"/>
    <lineage>
        <taxon>Bacteria</taxon>
        <taxon>Bacillati</taxon>
        <taxon>Actinomycetota</taxon>
        <taxon>Actinomycetes</taxon>
        <taxon>Kitasatosporales</taxon>
        <taxon>Streptomycetaceae</taxon>
        <taxon>Streptomyces</taxon>
    </lineage>
</organism>
<name>A0A5P2DCX0_STRVZ</name>
<dbReference type="Gene3D" id="3.40.50.1110">
    <property type="entry name" value="SGNH hydrolase"/>
    <property type="match status" value="1"/>
</dbReference>
<dbReference type="Pfam" id="PF13472">
    <property type="entry name" value="Lipase_GDSL_2"/>
    <property type="match status" value="1"/>
</dbReference>
<reference evidence="4 5" key="1">
    <citation type="submission" date="2018-05" db="EMBL/GenBank/DDBJ databases">
        <title>Streptomyces venezuelae.</title>
        <authorList>
            <person name="Kim W."/>
            <person name="Lee N."/>
            <person name="Cho B.-K."/>
        </authorList>
    </citation>
    <scope>NUCLEOTIDE SEQUENCE [LARGE SCALE GENOMIC DNA]</scope>
    <source>
        <strain evidence="4 5">ATCC 21782</strain>
    </source>
</reference>
<dbReference type="CDD" id="cd01833">
    <property type="entry name" value="XynB_like"/>
    <property type="match status" value="1"/>
</dbReference>
<dbReference type="InterPro" id="IPR036514">
    <property type="entry name" value="SGNH_hydro_sf"/>
</dbReference>
<dbReference type="PANTHER" id="PTHR30383:SF5">
    <property type="entry name" value="SGNH HYDROLASE-TYPE ESTERASE DOMAIN-CONTAINING PROTEIN"/>
    <property type="match status" value="1"/>
</dbReference>
<gene>
    <name evidence="4" type="ORF">DEJ50_33145</name>
</gene>
<evidence type="ECO:0000256" key="1">
    <source>
        <dbReference type="ARBA" id="ARBA00022729"/>
    </source>
</evidence>
<dbReference type="SUPFAM" id="SSF52266">
    <property type="entry name" value="SGNH hydrolase"/>
    <property type="match status" value="1"/>
</dbReference>
<dbReference type="AlphaFoldDB" id="A0A5P2DCX0"/>
<dbReference type="RefSeq" id="WP_150211695.1">
    <property type="nucleotide sequence ID" value="NZ_CP029190.1"/>
</dbReference>
<feature type="signal peptide" evidence="2">
    <location>
        <begin position="1"/>
        <end position="27"/>
    </location>
</feature>
<dbReference type="InterPro" id="IPR051532">
    <property type="entry name" value="Ester_Hydrolysis_Enzymes"/>
</dbReference>
<evidence type="ECO:0000313" key="5">
    <source>
        <dbReference type="Proteomes" id="UP000325211"/>
    </source>
</evidence>
<feature type="chain" id="PRO_5024849035" description="SGNH hydrolase-type esterase domain-containing protein" evidence="2">
    <location>
        <begin position="28"/>
        <end position="524"/>
    </location>
</feature>
<evidence type="ECO:0000259" key="3">
    <source>
        <dbReference type="Pfam" id="PF13472"/>
    </source>
</evidence>
<dbReference type="InterPro" id="IPR013830">
    <property type="entry name" value="SGNH_hydro"/>
</dbReference>
<sequence>MGKTTSAFIAAATISGVLVGVPVAANAAPQPTVAAPQSKPVRIMPLGDSITYGVGSVGTGGYRGLLRDSMAQQTAYEADFVGSGRHGGLTDGDHEGHSGYTVAGIRAGIDRWQAAASPDVVLLHLGINDLRHHNADPEVTARQLLELVDRLRANNPHVTVLVQGLITDTPGQEARAEAFNAYVRDREAERQAAGQRFRYLAPPKMDVATDLPDQLHPSESGYQKMAAVFRPAIDRAVADGWAGRPTVSRAGNESGSDGRVRWADFDGDGRPDRVIIADDGKVFVRLNTGGAPGGGWRDIGQVATGTTTDRKRIRLADFDGDDRFDYIVVNDNGSVNVWINKGGDRPGQAGWQEIGQVASGLTGDRSKVRFADWDGDGRTDYVLFNDANNVDVWVNRGGDTASSNGWKHTGRVTTATNDRNRVRFADNDGDNKADYHVIKPDGKVSLHRNRGGDVVGSGGWEAVGQIATGVTTDHTKVHFADFTGDSRADYILSSPNDGSVVYAWNGGDTSGPHGWIPLGDVTRN</sequence>
<dbReference type="InterPro" id="IPR013517">
    <property type="entry name" value="FG-GAP"/>
</dbReference>
<dbReference type="EMBL" id="CP029190">
    <property type="protein sequence ID" value="QES51958.1"/>
    <property type="molecule type" value="Genomic_DNA"/>
</dbReference>
<keyword evidence="1 2" id="KW-0732">Signal</keyword>
<evidence type="ECO:0000313" key="4">
    <source>
        <dbReference type="EMBL" id="QES51958.1"/>
    </source>
</evidence>
<dbReference type="Pfam" id="PF13517">
    <property type="entry name" value="FG-GAP_3"/>
    <property type="match status" value="2"/>
</dbReference>
<dbReference type="InterPro" id="IPR028994">
    <property type="entry name" value="Integrin_alpha_N"/>
</dbReference>
<evidence type="ECO:0000256" key="2">
    <source>
        <dbReference type="SAM" id="SignalP"/>
    </source>
</evidence>
<dbReference type="OrthoDB" id="468550at2"/>
<dbReference type="Proteomes" id="UP000325211">
    <property type="component" value="Chromosome"/>
</dbReference>
<accession>A0A5P2DCX0</accession>
<dbReference type="GO" id="GO:0004622">
    <property type="term" value="F:phosphatidylcholine lysophospholipase activity"/>
    <property type="evidence" value="ECO:0007669"/>
    <property type="project" value="TreeGrafter"/>
</dbReference>